<keyword evidence="2" id="KW-1185">Reference proteome</keyword>
<dbReference type="Proteomes" id="UP000295719">
    <property type="component" value="Unassembled WGS sequence"/>
</dbReference>
<dbReference type="RefSeq" id="WP_131866270.1">
    <property type="nucleotide sequence ID" value="NZ_SMCR01000007.1"/>
</dbReference>
<sequence>MSSHTAAALIVELKLNQDYHDLFNQWHTFEHIPQRMSINGFTDSSRFYCPARKQYLCLYSLADPAVLTGPDYLSLQQRPVSEAETSLAGSMILKKRRVADEIFHCGDGLGAQAVFIEFYLSPGQQDFITRLVNDVLPSLYHQKKFCSCSVYCHKEEGKKKYSILIYYSYDSSLQHDSINELSSVFDIETMHYFSIDIYSLQYSISQSQS</sequence>
<name>A0A4R3YP15_9GAMM</name>
<protein>
    <submittedName>
        <fullName evidence="1">Uncharacterized protein</fullName>
    </submittedName>
</protein>
<accession>A0A4R3YP15</accession>
<gene>
    <name evidence="1" type="ORF">EDC52_107200</name>
</gene>
<proteinExistence type="predicted"/>
<dbReference type="EMBL" id="SMCR01000007">
    <property type="protein sequence ID" value="TCV94457.1"/>
    <property type="molecule type" value="Genomic_DNA"/>
</dbReference>
<evidence type="ECO:0000313" key="2">
    <source>
        <dbReference type="Proteomes" id="UP000295719"/>
    </source>
</evidence>
<dbReference type="OrthoDB" id="6537357at2"/>
<evidence type="ECO:0000313" key="1">
    <source>
        <dbReference type="EMBL" id="TCV94457.1"/>
    </source>
</evidence>
<reference evidence="1 2" key="1">
    <citation type="submission" date="2019-03" db="EMBL/GenBank/DDBJ databases">
        <title>Genomic Encyclopedia of Type Strains, Phase IV (KMG-IV): sequencing the most valuable type-strain genomes for metagenomic binning, comparative biology and taxonomic classification.</title>
        <authorList>
            <person name="Goeker M."/>
        </authorList>
    </citation>
    <scope>NUCLEOTIDE SEQUENCE [LARGE SCALE GENOMIC DNA]</scope>
    <source>
        <strain evidence="1 2">DSM 19580</strain>
    </source>
</reference>
<dbReference type="AlphaFoldDB" id="A0A4R3YP15"/>
<organism evidence="1 2">
    <name type="scientific">Biostraticola tofi</name>
    <dbReference type="NCBI Taxonomy" id="466109"/>
    <lineage>
        <taxon>Bacteria</taxon>
        <taxon>Pseudomonadati</taxon>
        <taxon>Pseudomonadota</taxon>
        <taxon>Gammaproteobacteria</taxon>
        <taxon>Enterobacterales</taxon>
        <taxon>Bruguierivoracaceae</taxon>
        <taxon>Biostraticola</taxon>
    </lineage>
</organism>
<comment type="caution">
    <text evidence="1">The sequence shown here is derived from an EMBL/GenBank/DDBJ whole genome shotgun (WGS) entry which is preliminary data.</text>
</comment>